<dbReference type="Gene3D" id="1.25.10.10">
    <property type="entry name" value="Leucine-rich Repeat Variant"/>
    <property type="match status" value="1"/>
</dbReference>
<organism evidence="3">
    <name type="scientific">Noccaea caerulescens</name>
    <name type="common">Alpine penny-cress</name>
    <name type="synonym">Thlaspi caerulescens</name>
    <dbReference type="NCBI Taxonomy" id="107243"/>
    <lineage>
        <taxon>Eukaryota</taxon>
        <taxon>Viridiplantae</taxon>
        <taxon>Streptophyta</taxon>
        <taxon>Embryophyta</taxon>
        <taxon>Tracheophyta</taxon>
        <taxon>Spermatophyta</taxon>
        <taxon>Magnoliopsida</taxon>
        <taxon>eudicotyledons</taxon>
        <taxon>Gunneridae</taxon>
        <taxon>Pentapetalae</taxon>
        <taxon>rosids</taxon>
        <taxon>malvids</taxon>
        <taxon>Brassicales</taxon>
        <taxon>Brassicaceae</taxon>
        <taxon>Coluteocarpeae</taxon>
        <taxon>Noccaea</taxon>
    </lineage>
</organism>
<keyword evidence="1" id="KW-1133">Transmembrane helix</keyword>
<protein>
    <recommendedName>
        <fullName evidence="2">TORTIFOLIA1/SINE1-2 N-terminal domain-containing protein</fullName>
    </recommendedName>
</protein>
<dbReference type="InterPro" id="IPR057600">
    <property type="entry name" value="TORTIFOLIA1/SINE1-2_N"/>
</dbReference>
<evidence type="ECO:0000313" key="3">
    <source>
        <dbReference type="EMBL" id="JAU51421.1"/>
    </source>
</evidence>
<gene>
    <name evidence="3" type="ORF">LC_TR8864_c4_g1_i1_g.31040</name>
</gene>
<accession>A0A1J3G8R1</accession>
<reference evidence="3" key="1">
    <citation type="submission" date="2016-07" db="EMBL/GenBank/DDBJ databases">
        <title>De novo transcriptome assembly of four accessions of the metal hyperaccumulator plant Noccaea caerulescens.</title>
        <authorList>
            <person name="Blande D."/>
            <person name="Halimaa P."/>
            <person name="Tervahauta A.I."/>
            <person name="Aarts M.G."/>
            <person name="Karenlampi S.O."/>
        </authorList>
    </citation>
    <scope>NUCLEOTIDE SEQUENCE</scope>
</reference>
<dbReference type="InterPro" id="IPR033337">
    <property type="entry name" value="TORTIFOLIA1/SINE1-2"/>
</dbReference>
<feature type="transmembrane region" description="Helical" evidence="1">
    <location>
        <begin position="535"/>
        <end position="558"/>
    </location>
</feature>
<feature type="domain" description="TORTIFOLIA1/SINE1-2 N-terminal" evidence="2">
    <location>
        <begin position="17"/>
        <end position="288"/>
    </location>
</feature>
<keyword evidence="1" id="KW-0812">Transmembrane</keyword>
<dbReference type="AlphaFoldDB" id="A0A1J3G8R1"/>
<dbReference type="PANTHER" id="PTHR31355">
    <property type="entry name" value="MICROTUBULE-ASSOCIATED PROTEIN TORTIFOLIA1"/>
    <property type="match status" value="1"/>
</dbReference>
<dbReference type="GO" id="GO:0005874">
    <property type="term" value="C:microtubule"/>
    <property type="evidence" value="ECO:0007669"/>
    <property type="project" value="InterPro"/>
</dbReference>
<dbReference type="EMBL" id="GEVK01001411">
    <property type="protein sequence ID" value="JAU51421.1"/>
    <property type="molecule type" value="Transcribed_RNA"/>
</dbReference>
<proteinExistence type="predicted"/>
<dbReference type="PANTHER" id="PTHR31355:SF4">
    <property type="entry name" value="TOG DOMAIN-CONTAINING PROTEIN"/>
    <property type="match status" value="1"/>
</dbReference>
<keyword evidence="1" id="KW-0472">Membrane</keyword>
<dbReference type="GO" id="GO:0008017">
    <property type="term" value="F:microtubule binding"/>
    <property type="evidence" value="ECO:0007669"/>
    <property type="project" value="InterPro"/>
</dbReference>
<evidence type="ECO:0000256" key="1">
    <source>
        <dbReference type="SAM" id="Phobius"/>
    </source>
</evidence>
<sequence length="573" mass="63627">MGLNLNPILRQELANLDKDTESRKTAMKALKSYVKDLDSKAIPSFLAQVFETKETNSLSGEYTISLYEILARVHGPNIVPQIDIIMSTIVKTLASSAGSFPLQQACSKVIPAIARYGIDPTTAEDKKRFIVHSLCKPLTESLLGSQESLTSGSALCLKSLVDCDNWRFASDEMVNKVCQNVVVALDSNTNQTHLQMGLVMSLAKHNPLIVEAYARLLIHTGLRILRFGVSEGNSQKRLSAVQMLNFLMKCLDSRSIYSEVDLIIKEMEKCQSDQMAYVRGAAYEAMMTSKRIAGELESKMEKKGCRSVTGSNFSRRKCSSSIVNAADSSPEYSLSPESQTLGGSFSGYDSPISHSCCSSEFDQRSVNRKLWRKPNEGGVVDISLKDGLFSGNNTNVSVSDSPLVPYDHCENGDSGSNEFEGFPMGSMRNRRMQNTTPTNPHRERCSRISAEDFNIFSTPRKLISSLQDPDDLEIFDHSVIQSPIRSRQNSKLRKEFPTMEAETMSSSSTVVFSEETTPQTQMLMGEKKKKKKMSYVKLVTAICFVAVVVFTSVMMFMMNQDDDVVGYYNTVPT</sequence>
<dbReference type="SUPFAM" id="SSF48371">
    <property type="entry name" value="ARM repeat"/>
    <property type="match status" value="1"/>
</dbReference>
<dbReference type="Pfam" id="PF24714">
    <property type="entry name" value="TOR1L1_N"/>
    <property type="match status" value="1"/>
</dbReference>
<name>A0A1J3G8R1_NOCCA</name>
<dbReference type="InterPro" id="IPR016024">
    <property type="entry name" value="ARM-type_fold"/>
</dbReference>
<evidence type="ECO:0000259" key="2">
    <source>
        <dbReference type="Pfam" id="PF24714"/>
    </source>
</evidence>
<dbReference type="InterPro" id="IPR011989">
    <property type="entry name" value="ARM-like"/>
</dbReference>